<dbReference type="RefSeq" id="WP_207882049.1">
    <property type="nucleotide sequence ID" value="NZ_JAFVMF010000014.1"/>
</dbReference>
<dbReference type="EMBL" id="JAFVMF010000014">
    <property type="protein sequence ID" value="MBO1360802.1"/>
    <property type="molecule type" value="Genomic_DNA"/>
</dbReference>
<dbReference type="InterPro" id="IPR002545">
    <property type="entry name" value="CheW-lke_dom"/>
</dbReference>
<comment type="caution">
    <text evidence="2">The sequence shown here is derived from an EMBL/GenBank/DDBJ whole genome shotgun (WGS) entry which is preliminary data.</text>
</comment>
<accession>A0ABS3LY05</accession>
<feature type="domain" description="CheW-like" evidence="1">
    <location>
        <begin position="13"/>
        <end position="153"/>
    </location>
</feature>
<dbReference type="InterPro" id="IPR039315">
    <property type="entry name" value="CheW"/>
</dbReference>
<dbReference type="PROSITE" id="PS50851">
    <property type="entry name" value="CHEW"/>
    <property type="match status" value="1"/>
</dbReference>
<evidence type="ECO:0000313" key="3">
    <source>
        <dbReference type="Proteomes" id="UP000664771"/>
    </source>
</evidence>
<dbReference type="PANTHER" id="PTHR22617:SF23">
    <property type="entry name" value="CHEMOTAXIS PROTEIN CHEW"/>
    <property type="match status" value="1"/>
</dbReference>
<dbReference type="Proteomes" id="UP000664771">
    <property type="component" value="Unassembled WGS sequence"/>
</dbReference>
<reference evidence="2 3" key="1">
    <citation type="submission" date="2021-03" db="EMBL/GenBank/DDBJ databases">
        <title>The complete genome sequence of Acetobacter sacchari TBRC 11175.</title>
        <authorList>
            <person name="Charoenyingcharoen P."/>
            <person name="Yukphan P."/>
        </authorList>
    </citation>
    <scope>NUCLEOTIDE SEQUENCE [LARGE SCALE GENOMIC DNA]</scope>
    <source>
        <strain evidence="2 3">TBRC 11175</strain>
    </source>
</reference>
<dbReference type="Gene3D" id="2.30.30.40">
    <property type="entry name" value="SH3 Domains"/>
    <property type="match status" value="1"/>
</dbReference>
<keyword evidence="3" id="KW-1185">Reference proteome</keyword>
<dbReference type="Pfam" id="PF01584">
    <property type="entry name" value="CheW"/>
    <property type="match status" value="1"/>
</dbReference>
<evidence type="ECO:0000313" key="2">
    <source>
        <dbReference type="EMBL" id="MBO1360802.1"/>
    </source>
</evidence>
<gene>
    <name evidence="2" type="ORF">J2D73_13505</name>
</gene>
<dbReference type="SUPFAM" id="SSF50341">
    <property type="entry name" value="CheW-like"/>
    <property type="match status" value="1"/>
</dbReference>
<sequence length="156" mass="16904">MTDFLRQETDDGSEKVISFQVGKQEYCVDILKVKEIRGWLGATPIPFAPDFVSGVINLRGIVLPVINMRHLLGNSVDKDGGRDVVMVVEISEKIFGFLVNSVSDIIDVKKSMVQGVPNVAADKDKGFVSGLIAINDRMVGVLNLDVVAATILDSVT</sequence>
<organism evidence="2 3">
    <name type="scientific">Acetobacter sacchari</name>
    <dbReference type="NCBI Taxonomy" id="2661687"/>
    <lineage>
        <taxon>Bacteria</taxon>
        <taxon>Pseudomonadati</taxon>
        <taxon>Pseudomonadota</taxon>
        <taxon>Alphaproteobacteria</taxon>
        <taxon>Acetobacterales</taxon>
        <taxon>Acetobacteraceae</taxon>
        <taxon>Acetobacter</taxon>
    </lineage>
</organism>
<evidence type="ECO:0000259" key="1">
    <source>
        <dbReference type="PROSITE" id="PS50851"/>
    </source>
</evidence>
<dbReference type="Gene3D" id="2.40.50.180">
    <property type="entry name" value="CheA-289, Domain 4"/>
    <property type="match status" value="1"/>
</dbReference>
<dbReference type="SMART" id="SM00260">
    <property type="entry name" value="CheW"/>
    <property type="match status" value="1"/>
</dbReference>
<dbReference type="PANTHER" id="PTHR22617">
    <property type="entry name" value="CHEMOTAXIS SENSOR HISTIDINE KINASE-RELATED"/>
    <property type="match status" value="1"/>
</dbReference>
<dbReference type="InterPro" id="IPR036061">
    <property type="entry name" value="CheW-like_dom_sf"/>
</dbReference>
<proteinExistence type="predicted"/>
<protein>
    <submittedName>
        <fullName evidence="2">Purine-binding chemotaxis protein CheW</fullName>
    </submittedName>
</protein>
<name>A0ABS3LY05_9PROT</name>